<dbReference type="Gene3D" id="3.40.50.720">
    <property type="entry name" value="NAD(P)-binding Rossmann-like Domain"/>
    <property type="match status" value="1"/>
</dbReference>
<proteinExistence type="predicted"/>
<sequence>MERPSSSFSSSSSSSSSASVCFAGWFPTSMEDKVMNVFVRGKSYQGRVELVEQAEPFWSTVQFKTARPFSTRAFRIGDQAKLESKNCGSWSGDVVAIEDDGKAHLWIYLLIRVPSAKDGKISLKSVSNVIVKVNPVGSLPPVSIQTEMGDSGQNMDDYTRIRIGVNVGRILVAMGLQSIDVQVVAINDPTMTLDDMVNGWKSSNISIAKKNHQTLIFEKMYYVEDTSWNLSNKIQVNVLLEQMEVTGTNQVPWEQVNVEFVVECNALFNNDKVQISDKNESLTNCLRKLPTELGCFGLNVDEKILSPHVYAGENSRRASSFSIITKSTAAAQAVCKVFTEWDEQPTSLLFHANAVVDRSIDLDSSSVDLNVMLEAGCCSSTNSIAGRFCADDEEVKDRVIQILSWCVDIVRCVPVGGCQLELI</sequence>
<dbReference type="InterPro" id="IPR036291">
    <property type="entry name" value="NAD(P)-bd_dom_sf"/>
</dbReference>
<evidence type="ECO:0000313" key="1">
    <source>
        <dbReference type="EMBL" id="KAG2596012.1"/>
    </source>
</evidence>
<accession>A0A8T0SA14</accession>
<protein>
    <submittedName>
        <fullName evidence="1">Uncharacterized protein</fullName>
    </submittedName>
</protein>
<dbReference type="Proteomes" id="UP000823388">
    <property type="component" value="Chromosome 5K"/>
</dbReference>
<dbReference type="SUPFAM" id="SSF51735">
    <property type="entry name" value="NAD(P)-binding Rossmann-fold domains"/>
    <property type="match status" value="1"/>
</dbReference>
<gene>
    <name evidence="1" type="ORF">PVAP13_5KG124900</name>
</gene>
<evidence type="ECO:0000313" key="2">
    <source>
        <dbReference type="Proteomes" id="UP000823388"/>
    </source>
</evidence>
<reference evidence="1" key="1">
    <citation type="submission" date="2020-05" db="EMBL/GenBank/DDBJ databases">
        <title>WGS assembly of Panicum virgatum.</title>
        <authorList>
            <person name="Lovell J.T."/>
            <person name="Jenkins J."/>
            <person name="Shu S."/>
            <person name="Juenger T.E."/>
            <person name="Schmutz J."/>
        </authorList>
    </citation>
    <scope>NUCLEOTIDE SEQUENCE</scope>
    <source>
        <strain evidence="1">AP13</strain>
    </source>
</reference>
<organism evidence="1 2">
    <name type="scientific">Panicum virgatum</name>
    <name type="common">Blackwell switchgrass</name>
    <dbReference type="NCBI Taxonomy" id="38727"/>
    <lineage>
        <taxon>Eukaryota</taxon>
        <taxon>Viridiplantae</taxon>
        <taxon>Streptophyta</taxon>
        <taxon>Embryophyta</taxon>
        <taxon>Tracheophyta</taxon>
        <taxon>Spermatophyta</taxon>
        <taxon>Magnoliopsida</taxon>
        <taxon>Liliopsida</taxon>
        <taxon>Poales</taxon>
        <taxon>Poaceae</taxon>
        <taxon>PACMAD clade</taxon>
        <taxon>Panicoideae</taxon>
        <taxon>Panicodae</taxon>
        <taxon>Paniceae</taxon>
        <taxon>Panicinae</taxon>
        <taxon>Panicum</taxon>
        <taxon>Panicum sect. Hiantes</taxon>
    </lineage>
</organism>
<dbReference type="EMBL" id="CM029045">
    <property type="protein sequence ID" value="KAG2596012.1"/>
    <property type="molecule type" value="Genomic_DNA"/>
</dbReference>
<keyword evidence="2" id="KW-1185">Reference proteome</keyword>
<dbReference type="AlphaFoldDB" id="A0A8T0SA14"/>
<name>A0A8T0SA14_PANVG</name>
<comment type="caution">
    <text evidence="1">The sequence shown here is derived from an EMBL/GenBank/DDBJ whole genome shotgun (WGS) entry which is preliminary data.</text>
</comment>